<evidence type="ECO:0000313" key="3">
    <source>
        <dbReference type="Proteomes" id="UP000013827"/>
    </source>
</evidence>
<dbReference type="AlphaFoldDB" id="A0A0D3J4X3"/>
<dbReference type="GeneID" id="17264105"/>
<feature type="compositionally biased region" description="Gly residues" evidence="1">
    <location>
        <begin position="29"/>
        <end position="45"/>
    </location>
</feature>
<sequence>MMRPPHRLSGVGFMSEAAVGEVRHRVGRGRGGARGGGGRGVGGAASPGAAGRGPRERPGRGVIAHKFGRGRASRTTESL</sequence>
<protein>
    <submittedName>
        <fullName evidence="2">Uncharacterized protein</fullName>
    </submittedName>
</protein>
<dbReference type="EnsemblProtists" id="EOD18558">
    <property type="protein sequence ID" value="EOD18558"/>
    <property type="gene ID" value="EMIHUDRAFT_460805"/>
</dbReference>
<reference evidence="3" key="1">
    <citation type="journal article" date="2013" name="Nature">
        <title>Pan genome of the phytoplankton Emiliania underpins its global distribution.</title>
        <authorList>
            <person name="Read B.A."/>
            <person name="Kegel J."/>
            <person name="Klute M.J."/>
            <person name="Kuo A."/>
            <person name="Lefebvre S.C."/>
            <person name="Maumus F."/>
            <person name="Mayer C."/>
            <person name="Miller J."/>
            <person name="Monier A."/>
            <person name="Salamov A."/>
            <person name="Young J."/>
            <person name="Aguilar M."/>
            <person name="Claverie J.M."/>
            <person name="Frickenhaus S."/>
            <person name="Gonzalez K."/>
            <person name="Herman E.K."/>
            <person name="Lin Y.C."/>
            <person name="Napier J."/>
            <person name="Ogata H."/>
            <person name="Sarno A.F."/>
            <person name="Shmutz J."/>
            <person name="Schroeder D."/>
            <person name="de Vargas C."/>
            <person name="Verret F."/>
            <person name="von Dassow P."/>
            <person name="Valentin K."/>
            <person name="Van de Peer Y."/>
            <person name="Wheeler G."/>
            <person name="Dacks J.B."/>
            <person name="Delwiche C.F."/>
            <person name="Dyhrman S.T."/>
            <person name="Glockner G."/>
            <person name="John U."/>
            <person name="Richards T."/>
            <person name="Worden A.Z."/>
            <person name="Zhang X."/>
            <person name="Grigoriev I.V."/>
            <person name="Allen A.E."/>
            <person name="Bidle K."/>
            <person name="Borodovsky M."/>
            <person name="Bowler C."/>
            <person name="Brownlee C."/>
            <person name="Cock J.M."/>
            <person name="Elias M."/>
            <person name="Gladyshev V.N."/>
            <person name="Groth M."/>
            <person name="Guda C."/>
            <person name="Hadaegh A."/>
            <person name="Iglesias-Rodriguez M.D."/>
            <person name="Jenkins J."/>
            <person name="Jones B.M."/>
            <person name="Lawson T."/>
            <person name="Leese F."/>
            <person name="Lindquist E."/>
            <person name="Lobanov A."/>
            <person name="Lomsadze A."/>
            <person name="Malik S.B."/>
            <person name="Marsh M.E."/>
            <person name="Mackinder L."/>
            <person name="Mock T."/>
            <person name="Mueller-Roeber B."/>
            <person name="Pagarete A."/>
            <person name="Parker M."/>
            <person name="Probert I."/>
            <person name="Quesneville H."/>
            <person name="Raines C."/>
            <person name="Rensing S.A."/>
            <person name="Riano-Pachon D.M."/>
            <person name="Richier S."/>
            <person name="Rokitta S."/>
            <person name="Shiraiwa Y."/>
            <person name="Soanes D.M."/>
            <person name="van der Giezen M."/>
            <person name="Wahlund T.M."/>
            <person name="Williams B."/>
            <person name="Wilson W."/>
            <person name="Wolfe G."/>
            <person name="Wurch L.L."/>
        </authorList>
    </citation>
    <scope>NUCLEOTIDE SEQUENCE</scope>
</reference>
<dbReference type="PaxDb" id="2903-EOD18558"/>
<evidence type="ECO:0000313" key="2">
    <source>
        <dbReference type="EnsemblProtists" id="EOD18558"/>
    </source>
</evidence>
<dbReference type="KEGG" id="ehx:EMIHUDRAFT_460805"/>
<feature type="region of interest" description="Disordered" evidence="1">
    <location>
        <begin position="24"/>
        <end position="79"/>
    </location>
</feature>
<dbReference type="HOGENOM" id="CLU_2611058_0_0_1"/>
<evidence type="ECO:0000256" key="1">
    <source>
        <dbReference type="SAM" id="MobiDB-lite"/>
    </source>
</evidence>
<name>A0A0D3J4X3_EMIH1</name>
<keyword evidence="3" id="KW-1185">Reference proteome</keyword>
<reference evidence="2" key="2">
    <citation type="submission" date="2024-10" db="UniProtKB">
        <authorList>
            <consortium name="EnsemblProtists"/>
        </authorList>
    </citation>
    <scope>IDENTIFICATION</scope>
</reference>
<dbReference type="RefSeq" id="XP_005770987.1">
    <property type="nucleotide sequence ID" value="XM_005770930.1"/>
</dbReference>
<proteinExistence type="predicted"/>
<accession>A0A0D3J4X3</accession>
<organism evidence="2 3">
    <name type="scientific">Emiliania huxleyi (strain CCMP1516)</name>
    <dbReference type="NCBI Taxonomy" id="280463"/>
    <lineage>
        <taxon>Eukaryota</taxon>
        <taxon>Haptista</taxon>
        <taxon>Haptophyta</taxon>
        <taxon>Prymnesiophyceae</taxon>
        <taxon>Isochrysidales</taxon>
        <taxon>Noelaerhabdaceae</taxon>
        <taxon>Emiliania</taxon>
    </lineage>
</organism>
<dbReference type="Proteomes" id="UP000013827">
    <property type="component" value="Unassembled WGS sequence"/>
</dbReference>